<dbReference type="PANTHER" id="PTHR11252:SF0">
    <property type="entry name" value="POLYRIBONUCLEOTIDE NUCLEOTIDYLTRANSFERASE 1, MITOCHONDRIAL"/>
    <property type="match status" value="1"/>
</dbReference>
<dbReference type="GO" id="GO:0003723">
    <property type="term" value="F:RNA binding"/>
    <property type="evidence" value="ECO:0007669"/>
    <property type="project" value="UniProtKB-KW"/>
</dbReference>
<feature type="non-terminal residue" evidence="3">
    <location>
        <position position="105"/>
    </location>
</feature>
<name>A0A383DNZ3_9ZZZZ</name>
<feature type="domain" description="Exoribonuclease phosphorolytic" evidence="2">
    <location>
        <begin position="11"/>
        <end position="104"/>
    </location>
</feature>
<dbReference type="AlphaFoldDB" id="A0A383DNZ3"/>
<reference evidence="3" key="1">
    <citation type="submission" date="2018-05" db="EMBL/GenBank/DDBJ databases">
        <authorList>
            <person name="Lanie J.A."/>
            <person name="Ng W.-L."/>
            <person name="Kazmierczak K.M."/>
            <person name="Andrzejewski T.M."/>
            <person name="Davidsen T.M."/>
            <person name="Wayne K.J."/>
            <person name="Tettelin H."/>
            <person name="Glass J.I."/>
            <person name="Rusch D."/>
            <person name="Podicherti R."/>
            <person name="Tsui H.-C.T."/>
            <person name="Winkler M.E."/>
        </authorList>
    </citation>
    <scope>NUCLEOTIDE SEQUENCE</scope>
</reference>
<dbReference type="Gene3D" id="3.30.230.70">
    <property type="entry name" value="GHMP Kinase, N-terminal domain"/>
    <property type="match status" value="1"/>
</dbReference>
<sequence length="105" mass="11968">MSHRVEMELGGRTLSFETGKVAKQANGSVWIRYGDTIVLVTACRSTRAGDRDFLPLTVEYREKAYAGGRIPGNFFKREGRMGEKETLSARLTDHLIRPMFPKEFR</sequence>
<dbReference type="GO" id="GO:0004654">
    <property type="term" value="F:polyribonucleotide nucleotidyltransferase activity"/>
    <property type="evidence" value="ECO:0007669"/>
    <property type="project" value="InterPro"/>
</dbReference>
<dbReference type="InterPro" id="IPR012162">
    <property type="entry name" value="PNPase"/>
</dbReference>
<dbReference type="PANTHER" id="PTHR11252">
    <property type="entry name" value="POLYRIBONUCLEOTIDE NUCLEOTIDYLTRANSFERASE"/>
    <property type="match status" value="1"/>
</dbReference>
<evidence type="ECO:0000256" key="1">
    <source>
        <dbReference type="ARBA" id="ARBA00022884"/>
    </source>
</evidence>
<dbReference type="Pfam" id="PF01138">
    <property type="entry name" value="RNase_PH"/>
    <property type="match status" value="1"/>
</dbReference>
<proteinExistence type="predicted"/>
<dbReference type="InterPro" id="IPR001247">
    <property type="entry name" value="ExoRNase_PH_dom1"/>
</dbReference>
<keyword evidence="1" id="KW-0694">RNA-binding</keyword>
<evidence type="ECO:0000259" key="2">
    <source>
        <dbReference type="Pfam" id="PF01138"/>
    </source>
</evidence>
<dbReference type="GO" id="GO:0005829">
    <property type="term" value="C:cytosol"/>
    <property type="evidence" value="ECO:0007669"/>
    <property type="project" value="TreeGrafter"/>
</dbReference>
<dbReference type="EMBL" id="UINC01218962">
    <property type="protein sequence ID" value="SVE46216.1"/>
    <property type="molecule type" value="Genomic_DNA"/>
</dbReference>
<dbReference type="InterPro" id="IPR027408">
    <property type="entry name" value="PNPase/RNase_PH_dom_sf"/>
</dbReference>
<dbReference type="GO" id="GO:0000175">
    <property type="term" value="F:3'-5'-RNA exonuclease activity"/>
    <property type="evidence" value="ECO:0007669"/>
    <property type="project" value="TreeGrafter"/>
</dbReference>
<accession>A0A383DNZ3</accession>
<gene>
    <name evidence="3" type="ORF">METZ01_LOCUS499070</name>
</gene>
<dbReference type="GO" id="GO:0006402">
    <property type="term" value="P:mRNA catabolic process"/>
    <property type="evidence" value="ECO:0007669"/>
    <property type="project" value="InterPro"/>
</dbReference>
<protein>
    <recommendedName>
        <fullName evidence="2">Exoribonuclease phosphorolytic domain-containing protein</fullName>
    </recommendedName>
</protein>
<dbReference type="SUPFAM" id="SSF54211">
    <property type="entry name" value="Ribosomal protein S5 domain 2-like"/>
    <property type="match status" value="1"/>
</dbReference>
<evidence type="ECO:0000313" key="3">
    <source>
        <dbReference type="EMBL" id="SVE46216.1"/>
    </source>
</evidence>
<dbReference type="InterPro" id="IPR020568">
    <property type="entry name" value="Ribosomal_Su5_D2-typ_SF"/>
</dbReference>
<organism evidence="3">
    <name type="scientific">marine metagenome</name>
    <dbReference type="NCBI Taxonomy" id="408172"/>
    <lineage>
        <taxon>unclassified sequences</taxon>
        <taxon>metagenomes</taxon>
        <taxon>ecological metagenomes</taxon>
    </lineage>
</organism>